<keyword evidence="3" id="KW-1185">Reference proteome</keyword>
<evidence type="ECO:0000313" key="2">
    <source>
        <dbReference type="EMBL" id="BAD41958.1"/>
    </source>
</evidence>
<dbReference type="EMBL" id="AP006840">
    <property type="protein sequence ID" value="BAD41958.1"/>
    <property type="molecule type" value="Genomic_DNA"/>
</dbReference>
<accession>Q67K40</accession>
<dbReference type="AlphaFoldDB" id="Q67K40"/>
<protein>
    <submittedName>
        <fullName evidence="2">Uncharacterized protein</fullName>
    </submittedName>
</protein>
<name>Q67K40_SYMTH</name>
<feature type="region of interest" description="Disordered" evidence="1">
    <location>
        <begin position="1"/>
        <end position="24"/>
    </location>
</feature>
<proteinExistence type="predicted"/>
<dbReference type="KEGG" id="sth:STH2975"/>
<dbReference type="HOGENOM" id="CLU_2132276_0_0_9"/>
<gene>
    <name evidence="2" type="ordered locus">STH2975</name>
</gene>
<reference evidence="2 3" key="1">
    <citation type="journal article" date="2004" name="Nucleic Acids Res.">
        <title>Genome sequence of Symbiobacterium thermophilum, an uncultivable bacterium that depends on microbial commensalism.</title>
        <authorList>
            <person name="Ueda K."/>
            <person name="Yamashita A."/>
            <person name="Ishikawa J."/>
            <person name="Shimada M."/>
            <person name="Watsuji T."/>
            <person name="Morimura K."/>
            <person name="Ikeda H."/>
            <person name="Hattori M."/>
            <person name="Beppu T."/>
        </authorList>
    </citation>
    <scope>NUCLEOTIDE SEQUENCE [LARGE SCALE GENOMIC DNA]</scope>
    <source>
        <strain evidence="3">T / IAM 14863</strain>
    </source>
</reference>
<organism evidence="2 3">
    <name type="scientific">Symbiobacterium thermophilum (strain DSM 24528 / JCM 14929 / IAM 14863 / T)</name>
    <dbReference type="NCBI Taxonomy" id="292459"/>
    <lineage>
        <taxon>Bacteria</taxon>
        <taxon>Bacillati</taxon>
        <taxon>Bacillota</taxon>
        <taxon>Clostridia</taxon>
        <taxon>Eubacteriales</taxon>
        <taxon>Symbiobacteriaceae</taxon>
        <taxon>Symbiobacterium</taxon>
    </lineage>
</organism>
<dbReference type="Proteomes" id="UP000000417">
    <property type="component" value="Chromosome"/>
</dbReference>
<evidence type="ECO:0000256" key="1">
    <source>
        <dbReference type="SAM" id="MobiDB-lite"/>
    </source>
</evidence>
<evidence type="ECO:0000313" key="3">
    <source>
        <dbReference type="Proteomes" id="UP000000417"/>
    </source>
</evidence>
<sequence length="113" mass="13340">MPRFHDSPCTASRRPCLRRGIRNPRQLSHEPAHLGVERLLLLSKGLKLLTKSDFVPWQEQRNRRLHRRIPATNEFVHLVHRRRGRGLLQGLQELPTRFVRPLVRLVEALLPIR</sequence>